<feature type="transmembrane region" description="Helical" evidence="7">
    <location>
        <begin position="286"/>
        <end position="307"/>
    </location>
</feature>
<dbReference type="RefSeq" id="WP_191187606.1">
    <property type="nucleotide sequence ID" value="NZ_JACWMY010000002.1"/>
</dbReference>
<comment type="subcellular location">
    <subcellularLocation>
        <location evidence="1">Cell membrane</location>
        <topology evidence="1">Multi-pass membrane protein</topology>
    </subcellularLocation>
</comment>
<feature type="domain" description="MacB-like periplasmic core" evidence="9">
    <location>
        <begin position="25"/>
        <end position="259"/>
    </location>
</feature>
<dbReference type="PANTHER" id="PTHR30489">
    <property type="entry name" value="LIPOPROTEIN-RELEASING SYSTEM TRANSMEMBRANE PROTEIN LOLE"/>
    <property type="match status" value="1"/>
</dbReference>
<feature type="transmembrane region" description="Helical" evidence="7">
    <location>
        <begin position="334"/>
        <end position="361"/>
    </location>
</feature>
<evidence type="ECO:0000256" key="6">
    <source>
        <dbReference type="ARBA" id="ARBA00023136"/>
    </source>
</evidence>
<dbReference type="Proteomes" id="UP000606600">
    <property type="component" value="Unassembled WGS sequence"/>
</dbReference>
<accession>A0ABR7WL75</accession>
<keyword evidence="11" id="KW-1185">Reference proteome</keyword>
<evidence type="ECO:0000256" key="3">
    <source>
        <dbReference type="ARBA" id="ARBA00022475"/>
    </source>
</evidence>
<keyword evidence="4 7" id="KW-0812">Transmembrane</keyword>
<feature type="transmembrane region" description="Helical" evidence="7">
    <location>
        <begin position="24"/>
        <end position="42"/>
    </location>
</feature>
<evidence type="ECO:0000256" key="2">
    <source>
        <dbReference type="ARBA" id="ARBA00005236"/>
    </source>
</evidence>
<dbReference type="EMBL" id="JACWMY010000002">
    <property type="protein sequence ID" value="MBD1362931.1"/>
    <property type="molecule type" value="Genomic_DNA"/>
</dbReference>
<sequence>MARQFKHNIDTEISITYIITSRKLTLVAALGVTIGIAIFIFMNCMTAGFTRKSNTMIFNNTPHIRVYKDDQISQPLIKTVSSKKLDMISNPKVVPESDRIVDPDKIVALLKAQPDVQIVTPQIAVSVFYNSGLSQINGNASGVDIIEADRMFNIKPTMVEGRMEDLAILPNGILLGVGIAAKMNVKTGDNISITSSRNVNRVMKVAGLFKTNNSITDKTKSYISIHSAQQLMREGASYVTDIDVDVTDFTKAADYSARFSALTGYKAEDWKAANNTLVSAANMRSVLVTAISMSILLVAGFGIYNILNMTISQKINDIAILKAMGFQGSDVIRIFVLQGALIGLMGIIAGLVMAGLLVFFTSKIYVGGDIGYFPIVFDGSIFVRGSLFGLVITLLAGYLPARKAANVDPVSIFRK</sequence>
<dbReference type="InterPro" id="IPR025857">
    <property type="entry name" value="MacB_PCD"/>
</dbReference>
<dbReference type="PANTHER" id="PTHR30489:SF0">
    <property type="entry name" value="LIPOPROTEIN-RELEASING SYSTEM TRANSMEMBRANE PROTEIN LOLE"/>
    <property type="match status" value="1"/>
</dbReference>
<keyword evidence="5 7" id="KW-1133">Transmembrane helix</keyword>
<evidence type="ECO:0000256" key="1">
    <source>
        <dbReference type="ARBA" id="ARBA00004651"/>
    </source>
</evidence>
<proteinExistence type="inferred from homology"/>
<reference evidence="10 11" key="1">
    <citation type="submission" date="2020-09" db="EMBL/GenBank/DDBJ databases">
        <title>Novel species of Mucilaginibacter isolated from a glacier on the Tibetan Plateau.</title>
        <authorList>
            <person name="Liu Q."/>
            <person name="Xin Y.-H."/>
        </authorList>
    </citation>
    <scope>NUCLEOTIDE SEQUENCE [LARGE SCALE GENOMIC DNA]</scope>
    <source>
        <strain evidence="10 11">ZT4R22</strain>
    </source>
</reference>
<comment type="similarity">
    <text evidence="2">Belongs to the ABC-4 integral membrane protein family. LolC/E subfamily.</text>
</comment>
<name>A0ABR7WL75_9SPHI</name>
<feature type="domain" description="ABC3 transporter permease C-terminal" evidence="8">
    <location>
        <begin position="291"/>
        <end position="409"/>
    </location>
</feature>
<keyword evidence="3" id="KW-1003">Cell membrane</keyword>
<evidence type="ECO:0000259" key="9">
    <source>
        <dbReference type="Pfam" id="PF12704"/>
    </source>
</evidence>
<comment type="caution">
    <text evidence="10">The sequence shown here is derived from an EMBL/GenBank/DDBJ whole genome shotgun (WGS) entry which is preliminary data.</text>
</comment>
<keyword evidence="6 7" id="KW-0472">Membrane</keyword>
<protein>
    <submittedName>
        <fullName evidence="10">ABC transporter permease</fullName>
    </submittedName>
</protein>
<evidence type="ECO:0000256" key="4">
    <source>
        <dbReference type="ARBA" id="ARBA00022692"/>
    </source>
</evidence>
<gene>
    <name evidence="10" type="ORF">IDJ77_03835</name>
</gene>
<dbReference type="InterPro" id="IPR003838">
    <property type="entry name" value="ABC3_permease_C"/>
</dbReference>
<evidence type="ECO:0000256" key="7">
    <source>
        <dbReference type="SAM" id="Phobius"/>
    </source>
</evidence>
<dbReference type="InterPro" id="IPR051447">
    <property type="entry name" value="Lipoprotein-release_system"/>
</dbReference>
<organism evidence="10 11">
    <name type="scientific">Mucilaginibacter pankratovii</name>
    <dbReference type="NCBI Taxonomy" id="2772110"/>
    <lineage>
        <taxon>Bacteria</taxon>
        <taxon>Pseudomonadati</taxon>
        <taxon>Bacteroidota</taxon>
        <taxon>Sphingobacteriia</taxon>
        <taxon>Sphingobacteriales</taxon>
        <taxon>Sphingobacteriaceae</taxon>
        <taxon>Mucilaginibacter</taxon>
    </lineage>
</organism>
<feature type="transmembrane region" description="Helical" evidence="7">
    <location>
        <begin position="381"/>
        <end position="399"/>
    </location>
</feature>
<evidence type="ECO:0000313" key="10">
    <source>
        <dbReference type="EMBL" id="MBD1362931.1"/>
    </source>
</evidence>
<dbReference type="Pfam" id="PF02687">
    <property type="entry name" value="FtsX"/>
    <property type="match status" value="1"/>
</dbReference>
<evidence type="ECO:0000259" key="8">
    <source>
        <dbReference type="Pfam" id="PF02687"/>
    </source>
</evidence>
<dbReference type="Pfam" id="PF12704">
    <property type="entry name" value="MacB_PCD"/>
    <property type="match status" value="1"/>
</dbReference>
<evidence type="ECO:0000256" key="5">
    <source>
        <dbReference type="ARBA" id="ARBA00022989"/>
    </source>
</evidence>
<evidence type="ECO:0000313" key="11">
    <source>
        <dbReference type="Proteomes" id="UP000606600"/>
    </source>
</evidence>